<dbReference type="InterPro" id="IPR016135">
    <property type="entry name" value="UBQ-conjugating_enzyme/RWD"/>
</dbReference>
<keyword evidence="3" id="KW-1185">Reference proteome</keyword>
<dbReference type="AlphaFoldDB" id="A0A8T2Y604"/>
<dbReference type="PANTHER" id="PTHR24068">
    <property type="entry name" value="UBIQUITIN-CONJUGATING ENZYME E2"/>
    <property type="match status" value="1"/>
</dbReference>
<proteinExistence type="predicted"/>
<reference evidence="2" key="1">
    <citation type="journal article" date="2021" name="J. Hered.">
        <title>Genome Assembly of Salicaceae Populus deltoides (Eastern Cottonwood) I-69 Based on Nanopore Sequencing and Hi-C Technologies.</title>
        <authorList>
            <person name="Bai S."/>
            <person name="Wu H."/>
            <person name="Zhang J."/>
            <person name="Pan Z."/>
            <person name="Zhao W."/>
            <person name="Li Z."/>
            <person name="Tong C."/>
        </authorList>
    </citation>
    <scope>NUCLEOTIDE SEQUENCE</scope>
    <source>
        <tissue evidence="2">Leaf</tissue>
    </source>
</reference>
<accession>A0A8T2Y604</accession>
<comment type="caution">
    <text evidence="2">The sequence shown here is derived from an EMBL/GenBank/DDBJ whole genome shotgun (WGS) entry which is preliminary data.</text>
</comment>
<dbReference type="PROSITE" id="PS50127">
    <property type="entry name" value="UBC_2"/>
    <property type="match status" value="1"/>
</dbReference>
<sequence length="130" mass="15084">MIFQRNYVSFILFFKRNNNVLTHATCQTVHEGRIYQLKLFCGKDYPDNPPSVRFQTRINMACVNPASGMVEPSLFPMLANWQRECTMEDILTQLKKEMMAPQNRKLTQPPEGNEEARLDQKGLVLKCCIL</sequence>
<evidence type="ECO:0000313" key="3">
    <source>
        <dbReference type="Proteomes" id="UP000807159"/>
    </source>
</evidence>
<name>A0A8T2Y604_POPDE</name>
<dbReference type="InterPro" id="IPR000608">
    <property type="entry name" value="UBC"/>
</dbReference>
<dbReference type="Proteomes" id="UP000807159">
    <property type="component" value="Chromosome 8"/>
</dbReference>
<dbReference type="Gene3D" id="3.10.110.10">
    <property type="entry name" value="Ubiquitin Conjugating Enzyme"/>
    <property type="match status" value="1"/>
</dbReference>
<dbReference type="Pfam" id="PF00179">
    <property type="entry name" value="UQ_con"/>
    <property type="match status" value="1"/>
</dbReference>
<evidence type="ECO:0000259" key="1">
    <source>
        <dbReference type="PROSITE" id="PS50127"/>
    </source>
</evidence>
<evidence type="ECO:0000313" key="2">
    <source>
        <dbReference type="EMBL" id="KAH8500588.1"/>
    </source>
</evidence>
<gene>
    <name evidence="2" type="ORF">H0E87_015721</name>
</gene>
<dbReference type="SUPFAM" id="SSF54495">
    <property type="entry name" value="UBC-like"/>
    <property type="match status" value="1"/>
</dbReference>
<feature type="domain" description="UBC core" evidence="1">
    <location>
        <begin position="1"/>
        <end position="130"/>
    </location>
</feature>
<protein>
    <recommendedName>
        <fullName evidence="1">UBC core domain-containing protein</fullName>
    </recommendedName>
</protein>
<dbReference type="EMBL" id="JACEGQ020000008">
    <property type="protein sequence ID" value="KAH8500588.1"/>
    <property type="molecule type" value="Genomic_DNA"/>
</dbReference>
<organism evidence="2 3">
    <name type="scientific">Populus deltoides</name>
    <name type="common">Eastern poplar</name>
    <name type="synonym">Eastern cottonwood</name>
    <dbReference type="NCBI Taxonomy" id="3696"/>
    <lineage>
        <taxon>Eukaryota</taxon>
        <taxon>Viridiplantae</taxon>
        <taxon>Streptophyta</taxon>
        <taxon>Embryophyta</taxon>
        <taxon>Tracheophyta</taxon>
        <taxon>Spermatophyta</taxon>
        <taxon>Magnoliopsida</taxon>
        <taxon>eudicotyledons</taxon>
        <taxon>Gunneridae</taxon>
        <taxon>Pentapetalae</taxon>
        <taxon>rosids</taxon>
        <taxon>fabids</taxon>
        <taxon>Malpighiales</taxon>
        <taxon>Salicaceae</taxon>
        <taxon>Saliceae</taxon>
        <taxon>Populus</taxon>
    </lineage>
</organism>